<keyword evidence="4" id="KW-1185">Reference proteome</keyword>
<comment type="similarity">
    <text evidence="1">Belongs to the short-chain dehydrogenases/reductases (SDR) family.</text>
</comment>
<name>A0A0P7BES9_9HYPO</name>
<dbReference type="Gene3D" id="3.40.50.720">
    <property type="entry name" value="NAD(P)-binding Rossmann-like Domain"/>
    <property type="match status" value="1"/>
</dbReference>
<dbReference type="PRINTS" id="PR00081">
    <property type="entry name" value="GDHRDH"/>
</dbReference>
<dbReference type="SUPFAM" id="SSF51735">
    <property type="entry name" value="NAD(P)-binding Rossmann-fold domains"/>
    <property type="match status" value="1"/>
</dbReference>
<dbReference type="InterPro" id="IPR002347">
    <property type="entry name" value="SDR_fam"/>
</dbReference>
<dbReference type="Proteomes" id="UP000050424">
    <property type="component" value="Unassembled WGS sequence"/>
</dbReference>
<accession>A0A0P7BES9</accession>
<dbReference type="FunFam" id="3.40.50.720:FF:000084">
    <property type="entry name" value="Short-chain dehydrogenase reductase"/>
    <property type="match status" value="1"/>
</dbReference>
<dbReference type="CDD" id="cd05233">
    <property type="entry name" value="SDR_c"/>
    <property type="match status" value="1"/>
</dbReference>
<gene>
    <name evidence="3" type="ORF">AK830_g5176</name>
</gene>
<dbReference type="InterPro" id="IPR036291">
    <property type="entry name" value="NAD(P)-bd_dom_sf"/>
</dbReference>
<dbReference type="Pfam" id="PF13561">
    <property type="entry name" value="adh_short_C2"/>
    <property type="match status" value="1"/>
</dbReference>
<comment type="caution">
    <text evidence="3">The sequence shown here is derived from an EMBL/GenBank/DDBJ whole genome shotgun (WGS) entry which is preliminary data.</text>
</comment>
<dbReference type="OrthoDB" id="414540at2759"/>
<proteinExistence type="inferred from homology"/>
<dbReference type="GO" id="GO:0016616">
    <property type="term" value="F:oxidoreductase activity, acting on the CH-OH group of donors, NAD or NADP as acceptor"/>
    <property type="evidence" value="ECO:0007669"/>
    <property type="project" value="TreeGrafter"/>
</dbReference>
<dbReference type="STRING" id="78410.A0A0P7BES9"/>
<keyword evidence="2" id="KW-0521">NADP</keyword>
<dbReference type="PANTHER" id="PTHR42760">
    <property type="entry name" value="SHORT-CHAIN DEHYDROGENASES/REDUCTASES FAMILY MEMBER"/>
    <property type="match status" value="1"/>
</dbReference>
<dbReference type="EMBL" id="LKCW01000066">
    <property type="protein sequence ID" value="KPM41361.1"/>
    <property type="molecule type" value="Genomic_DNA"/>
</dbReference>
<evidence type="ECO:0000313" key="3">
    <source>
        <dbReference type="EMBL" id="KPM41361.1"/>
    </source>
</evidence>
<reference evidence="3 4" key="1">
    <citation type="submission" date="2015-09" db="EMBL/GenBank/DDBJ databases">
        <title>Draft genome of a European isolate of the apple canker pathogen Neonectria ditissima.</title>
        <authorList>
            <person name="Gomez-Cortecero A."/>
            <person name="Harrison R.J."/>
            <person name="Armitage A.D."/>
        </authorList>
    </citation>
    <scope>NUCLEOTIDE SEQUENCE [LARGE SCALE GENOMIC DNA]</scope>
    <source>
        <strain evidence="3 4">R09/05</strain>
    </source>
</reference>
<dbReference type="AlphaFoldDB" id="A0A0P7BES9"/>
<evidence type="ECO:0000256" key="2">
    <source>
        <dbReference type="ARBA" id="ARBA00022857"/>
    </source>
</evidence>
<evidence type="ECO:0000256" key="1">
    <source>
        <dbReference type="ARBA" id="ARBA00006484"/>
    </source>
</evidence>
<sequence>MARFSTQLTGAHVLVTGGSKGIGKVIVESFLAEGANVSYCARTVRHDQFSSLKDTTDGARVVGSNVDISDPESIKAWVEKSAEEFGRIDVVVANACPGYSEATLEDWQKSFQSDVLGLWTLIDVATPHLEKRGGTGSIVVISSVAGFVTKHPGIGGPYSVVKRAQATMATDLSRKLGPQGIRINTVVPGGIETASLILPDGTEQLSTFGAIRKDNPEFIESIIKAVPLGTLGESQDVANAVVYLGSGLAKYVHGTKLFVDGGVSGIL</sequence>
<protein>
    <submittedName>
        <fullName evidence="3">Uncharacterized protein</fullName>
    </submittedName>
</protein>
<evidence type="ECO:0000313" key="4">
    <source>
        <dbReference type="Proteomes" id="UP000050424"/>
    </source>
</evidence>
<organism evidence="3 4">
    <name type="scientific">Neonectria ditissima</name>
    <dbReference type="NCBI Taxonomy" id="78410"/>
    <lineage>
        <taxon>Eukaryota</taxon>
        <taxon>Fungi</taxon>
        <taxon>Dikarya</taxon>
        <taxon>Ascomycota</taxon>
        <taxon>Pezizomycotina</taxon>
        <taxon>Sordariomycetes</taxon>
        <taxon>Hypocreomycetidae</taxon>
        <taxon>Hypocreales</taxon>
        <taxon>Nectriaceae</taxon>
        <taxon>Neonectria</taxon>
    </lineage>
</organism>